<dbReference type="RefSeq" id="WP_188814146.1">
    <property type="nucleotide sequence ID" value="NZ_BMHT01000004.1"/>
</dbReference>
<dbReference type="Pfam" id="PF13602">
    <property type="entry name" value="ADH_zinc_N_2"/>
    <property type="match status" value="1"/>
</dbReference>
<reference evidence="3" key="1">
    <citation type="journal article" date="2019" name="Int. J. Syst. Evol. Microbiol.">
        <title>The Global Catalogue of Microorganisms (GCM) 10K type strain sequencing project: providing services to taxonomists for standard genome sequencing and annotation.</title>
        <authorList>
            <consortium name="The Broad Institute Genomics Platform"/>
            <consortium name="The Broad Institute Genome Sequencing Center for Infectious Disease"/>
            <person name="Wu L."/>
            <person name="Ma J."/>
        </authorList>
    </citation>
    <scope>NUCLEOTIDE SEQUENCE [LARGE SCALE GENOMIC DNA]</scope>
    <source>
        <strain evidence="3">CGMCC 1.15197</strain>
    </source>
</reference>
<dbReference type="Pfam" id="PF08240">
    <property type="entry name" value="ADH_N"/>
    <property type="match status" value="1"/>
</dbReference>
<dbReference type="SUPFAM" id="SSF50129">
    <property type="entry name" value="GroES-like"/>
    <property type="match status" value="1"/>
</dbReference>
<dbReference type="EMBL" id="BMHT01000004">
    <property type="protein sequence ID" value="GGF11089.1"/>
    <property type="molecule type" value="Genomic_DNA"/>
</dbReference>
<dbReference type="SMART" id="SM00829">
    <property type="entry name" value="PKS_ER"/>
    <property type="match status" value="1"/>
</dbReference>
<dbReference type="InterPro" id="IPR052733">
    <property type="entry name" value="Chloroplast_QOR"/>
</dbReference>
<dbReference type="Gene3D" id="3.90.180.10">
    <property type="entry name" value="Medium-chain alcohol dehydrogenases, catalytic domain"/>
    <property type="match status" value="1"/>
</dbReference>
<evidence type="ECO:0000259" key="1">
    <source>
        <dbReference type="SMART" id="SM00829"/>
    </source>
</evidence>
<dbReference type="PANTHER" id="PTHR44013">
    <property type="entry name" value="ZINC-TYPE ALCOHOL DEHYDROGENASE-LIKE PROTEIN C16A3.02C"/>
    <property type="match status" value="1"/>
</dbReference>
<sequence>MKAIYFEGYGEADVLRYGDQPNPELKPDQVLVAVRASSVNPVDWKIRQGHLLPVTGLSFPKIPGRDIAGDVVEIGAAVTRFKPGDKVFGMLSDGLGGANAELAVLAEEVAAHMPPSLSYQQAAAAPLAAYTALQGLRDEGGLQPGEKVLINGASSGVGSFAVQIAKALGAGEVTAVVGAKNVELAKDLGADHVINYKEHDFTADKDRYDVIFDAVATSTYSASKDSLRAGGRYVTTVPNPKDVISGPASLLTEKKMKAVWAQARGSDLALIGEWLEAGNVKPLIDKSFPLADTAEAHRYSEEGHAVGKIVLVVE</sequence>
<evidence type="ECO:0000313" key="3">
    <source>
        <dbReference type="Proteomes" id="UP000632273"/>
    </source>
</evidence>
<protein>
    <submittedName>
        <fullName evidence="2">Quinone oxidoreductase</fullName>
    </submittedName>
</protein>
<name>A0ABQ1U790_9BACT</name>
<dbReference type="InterPro" id="IPR036291">
    <property type="entry name" value="NAD(P)-bd_dom_sf"/>
</dbReference>
<evidence type="ECO:0000313" key="2">
    <source>
        <dbReference type="EMBL" id="GGF11089.1"/>
    </source>
</evidence>
<dbReference type="InterPro" id="IPR013154">
    <property type="entry name" value="ADH-like_N"/>
</dbReference>
<gene>
    <name evidence="2" type="ORF">GCM10011383_22850</name>
</gene>
<dbReference type="CDD" id="cd08267">
    <property type="entry name" value="MDR1"/>
    <property type="match status" value="1"/>
</dbReference>
<organism evidence="2 3">
    <name type="scientific">Hymenobacter cavernae</name>
    <dbReference type="NCBI Taxonomy" id="2044852"/>
    <lineage>
        <taxon>Bacteria</taxon>
        <taxon>Pseudomonadati</taxon>
        <taxon>Bacteroidota</taxon>
        <taxon>Cytophagia</taxon>
        <taxon>Cytophagales</taxon>
        <taxon>Hymenobacteraceae</taxon>
        <taxon>Hymenobacter</taxon>
    </lineage>
</organism>
<dbReference type="InterPro" id="IPR011032">
    <property type="entry name" value="GroES-like_sf"/>
</dbReference>
<accession>A0ABQ1U790</accession>
<comment type="caution">
    <text evidence="2">The sequence shown here is derived from an EMBL/GenBank/DDBJ whole genome shotgun (WGS) entry which is preliminary data.</text>
</comment>
<keyword evidence="3" id="KW-1185">Reference proteome</keyword>
<dbReference type="SUPFAM" id="SSF51735">
    <property type="entry name" value="NAD(P)-binding Rossmann-fold domains"/>
    <property type="match status" value="1"/>
</dbReference>
<dbReference type="Proteomes" id="UP000632273">
    <property type="component" value="Unassembled WGS sequence"/>
</dbReference>
<dbReference type="PANTHER" id="PTHR44013:SF1">
    <property type="entry name" value="ZINC-TYPE ALCOHOL DEHYDROGENASE-LIKE PROTEIN C16A3.02C"/>
    <property type="match status" value="1"/>
</dbReference>
<dbReference type="Gene3D" id="3.40.50.720">
    <property type="entry name" value="NAD(P)-binding Rossmann-like Domain"/>
    <property type="match status" value="1"/>
</dbReference>
<feature type="domain" description="Enoyl reductase (ER)" evidence="1">
    <location>
        <begin position="10"/>
        <end position="311"/>
    </location>
</feature>
<dbReference type="InterPro" id="IPR020843">
    <property type="entry name" value="ER"/>
</dbReference>
<proteinExistence type="predicted"/>